<dbReference type="InterPro" id="IPR000847">
    <property type="entry name" value="LysR_HTH_N"/>
</dbReference>
<evidence type="ECO:0000256" key="4">
    <source>
        <dbReference type="ARBA" id="ARBA00023159"/>
    </source>
</evidence>
<comment type="similarity">
    <text evidence="1">Belongs to the LysR transcriptional regulatory family.</text>
</comment>
<evidence type="ECO:0000256" key="1">
    <source>
        <dbReference type="ARBA" id="ARBA00009437"/>
    </source>
</evidence>
<dbReference type="PROSITE" id="PS50931">
    <property type="entry name" value="HTH_LYSR"/>
    <property type="match status" value="1"/>
</dbReference>
<evidence type="ECO:0000256" key="5">
    <source>
        <dbReference type="ARBA" id="ARBA00023163"/>
    </source>
</evidence>
<organism evidence="7 8">
    <name type="scientific">Persicimonas caeni</name>
    <dbReference type="NCBI Taxonomy" id="2292766"/>
    <lineage>
        <taxon>Bacteria</taxon>
        <taxon>Deltaproteobacteria</taxon>
        <taxon>Bradymonadales</taxon>
        <taxon>Bradymonadaceae</taxon>
        <taxon>Persicimonas</taxon>
    </lineage>
</organism>
<dbReference type="Proteomes" id="UP000315995">
    <property type="component" value="Chromosome"/>
</dbReference>
<accession>A0A5B8YBA0</accession>
<dbReference type="GO" id="GO:0003700">
    <property type="term" value="F:DNA-binding transcription factor activity"/>
    <property type="evidence" value="ECO:0007669"/>
    <property type="project" value="InterPro"/>
</dbReference>
<dbReference type="InterPro" id="IPR036388">
    <property type="entry name" value="WH-like_DNA-bd_sf"/>
</dbReference>
<sequence>MTPTLRQLEYIVALADTGQFIEAAKQCAVSQPALSKQVREVEDMLGVELFERARPRVLMTPAGEEIVRRARLMLAEARELVSAASAYAGKPHGLVRLGVIPTIAPYGLPGLLATLRRIYPEVSFAIHELQTDVLLDELRGGAIDLGLLARPFDNAGLSGPDLIVEPFVFVAPTDHPLSTPESIETCDVAGASLILMEDGHCLRDQAIEVCAAAGPPPATSVTAASVATLVRMVESGLGATLLPASALSTELRSGQGLVARSFGDSPPGRTLTLQWRSTSPSEAWFLDIADVLRDHYLELNATIPDVAGPKPQMRAVDWDEPQS</sequence>
<name>A0A4Y6Q0G9_PERCE</name>
<dbReference type="InterPro" id="IPR005119">
    <property type="entry name" value="LysR_subst-bd"/>
</dbReference>
<keyword evidence="8" id="KW-1185">Reference proteome</keyword>
<keyword evidence="4" id="KW-0010">Activator</keyword>
<accession>A0A4Y6Q0G9</accession>
<dbReference type="CDD" id="cd08411">
    <property type="entry name" value="PBP2_OxyR"/>
    <property type="match status" value="1"/>
</dbReference>
<dbReference type="PANTHER" id="PTHR30346">
    <property type="entry name" value="TRANSCRIPTIONAL DUAL REGULATOR HCAR-RELATED"/>
    <property type="match status" value="1"/>
</dbReference>
<keyword evidence="2" id="KW-0805">Transcription regulation</keyword>
<feature type="domain" description="HTH lysR-type" evidence="6">
    <location>
        <begin position="3"/>
        <end position="60"/>
    </location>
</feature>
<dbReference type="PRINTS" id="PR00039">
    <property type="entry name" value="HTHLYSR"/>
</dbReference>
<dbReference type="Gene3D" id="1.10.10.10">
    <property type="entry name" value="Winged helix-like DNA-binding domain superfamily/Winged helix DNA-binding domain"/>
    <property type="match status" value="1"/>
</dbReference>
<dbReference type="Pfam" id="PF03466">
    <property type="entry name" value="LysR_substrate"/>
    <property type="match status" value="1"/>
</dbReference>
<proteinExistence type="inferred from homology"/>
<keyword evidence="5" id="KW-0804">Transcription</keyword>
<dbReference type="RefSeq" id="WP_141200389.1">
    <property type="nucleotide sequence ID" value="NZ_CP041186.1"/>
</dbReference>
<dbReference type="InterPro" id="IPR036390">
    <property type="entry name" value="WH_DNA-bd_sf"/>
</dbReference>
<gene>
    <name evidence="7" type="ORF">FIV42_25300</name>
</gene>
<dbReference type="GO" id="GO:0003677">
    <property type="term" value="F:DNA binding"/>
    <property type="evidence" value="ECO:0007669"/>
    <property type="project" value="UniProtKB-KW"/>
</dbReference>
<dbReference type="SUPFAM" id="SSF53850">
    <property type="entry name" value="Periplasmic binding protein-like II"/>
    <property type="match status" value="1"/>
</dbReference>
<evidence type="ECO:0000313" key="8">
    <source>
        <dbReference type="Proteomes" id="UP000315995"/>
    </source>
</evidence>
<evidence type="ECO:0000256" key="3">
    <source>
        <dbReference type="ARBA" id="ARBA00023125"/>
    </source>
</evidence>
<dbReference type="GO" id="GO:0032993">
    <property type="term" value="C:protein-DNA complex"/>
    <property type="evidence" value="ECO:0007669"/>
    <property type="project" value="TreeGrafter"/>
</dbReference>
<dbReference type="Pfam" id="PF00126">
    <property type="entry name" value="HTH_1"/>
    <property type="match status" value="1"/>
</dbReference>
<evidence type="ECO:0000313" key="7">
    <source>
        <dbReference type="EMBL" id="QDG53939.1"/>
    </source>
</evidence>
<evidence type="ECO:0000259" key="6">
    <source>
        <dbReference type="PROSITE" id="PS50931"/>
    </source>
</evidence>
<dbReference type="SUPFAM" id="SSF46785">
    <property type="entry name" value="Winged helix' DNA-binding domain"/>
    <property type="match status" value="1"/>
</dbReference>
<dbReference type="AlphaFoldDB" id="A0A4Y6Q0G9"/>
<keyword evidence="3" id="KW-0238">DNA-binding</keyword>
<dbReference type="OrthoDB" id="9775392at2"/>
<dbReference type="EMBL" id="CP041186">
    <property type="protein sequence ID" value="QDG53939.1"/>
    <property type="molecule type" value="Genomic_DNA"/>
</dbReference>
<dbReference type="FunFam" id="1.10.10.10:FF:000001">
    <property type="entry name" value="LysR family transcriptional regulator"/>
    <property type="match status" value="1"/>
</dbReference>
<dbReference type="Gene3D" id="3.40.190.10">
    <property type="entry name" value="Periplasmic binding protein-like II"/>
    <property type="match status" value="2"/>
</dbReference>
<dbReference type="PANTHER" id="PTHR30346:SF26">
    <property type="entry name" value="HYDROGEN PEROXIDE-INDUCIBLE GENES ACTIVATOR"/>
    <property type="match status" value="1"/>
</dbReference>
<evidence type="ECO:0000256" key="2">
    <source>
        <dbReference type="ARBA" id="ARBA00023015"/>
    </source>
</evidence>
<protein>
    <submittedName>
        <fullName evidence="7">Hydrogen peroxide-inducible genes activator</fullName>
    </submittedName>
</protein>
<reference evidence="7 8" key="1">
    <citation type="submission" date="2019-06" db="EMBL/GenBank/DDBJ databases">
        <title>Persicimonas caeni gen. nov., sp. nov., a predatory bacterium isolated from solar saltern.</title>
        <authorList>
            <person name="Wang S."/>
        </authorList>
    </citation>
    <scope>NUCLEOTIDE SEQUENCE [LARGE SCALE GENOMIC DNA]</scope>
    <source>
        <strain evidence="7 8">YN101</strain>
    </source>
</reference>